<keyword evidence="13" id="KW-0067">ATP-binding</keyword>
<evidence type="ECO:0000256" key="16">
    <source>
        <dbReference type="ARBA" id="ARBA00023042"/>
    </source>
</evidence>
<evidence type="ECO:0000256" key="20">
    <source>
        <dbReference type="ARBA" id="ARBA00024499"/>
    </source>
</evidence>
<comment type="catalytic activity">
    <reaction evidence="26">
        <text>GTP + H2O = GDP + phosphate + H(+)</text>
        <dbReference type="Rhea" id="RHEA:19669"/>
        <dbReference type="ChEBI" id="CHEBI:15377"/>
        <dbReference type="ChEBI" id="CHEBI:15378"/>
        <dbReference type="ChEBI" id="CHEBI:37565"/>
        <dbReference type="ChEBI" id="CHEBI:43474"/>
        <dbReference type="ChEBI" id="CHEBI:58189"/>
    </reaction>
</comment>
<comment type="catalytic activity">
    <reaction evidence="24">
        <text>a 5'-end (5'-triphosphoguanosine)-adenylyl-adenylyl-cytidylyl-adenosine in mRNA + S-adenosyl-L-methionine = a 5'-end (5'-triphosphoguanosine)-(2'-O-methyladenylyl)-adenylyl-cytidylyl-adenosine in mRNA + S-adenosyl-L-homocysteine + H(+)</text>
        <dbReference type="Rhea" id="RHEA:65380"/>
        <dbReference type="Rhea" id="RHEA-COMP:16797"/>
        <dbReference type="Rhea" id="RHEA-COMP:16801"/>
        <dbReference type="ChEBI" id="CHEBI:15378"/>
        <dbReference type="ChEBI" id="CHEBI:57856"/>
        <dbReference type="ChEBI" id="CHEBI:59789"/>
        <dbReference type="ChEBI" id="CHEBI:156482"/>
        <dbReference type="ChEBI" id="CHEBI:156484"/>
    </reaction>
</comment>
<evidence type="ECO:0000256" key="14">
    <source>
        <dbReference type="ARBA" id="ARBA00022844"/>
    </source>
</evidence>
<evidence type="ECO:0000256" key="26">
    <source>
        <dbReference type="ARBA" id="ARBA00048548"/>
    </source>
</evidence>
<dbReference type="GO" id="GO:0003968">
    <property type="term" value="F:RNA-directed RNA polymerase activity"/>
    <property type="evidence" value="ECO:0007669"/>
    <property type="project" value="UniProtKB-KW"/>
</dbReference>
<keyword evidence="15" id="KW-0693">Viral RNA replication</keyword>
<keyword evidence="11" id="KW-0547">Nucleotide-binding</keyword>
<proteinExistence type="predicted"/>
<evidence type="ECO:0000256" key="24">
    <source>
        <dbReference type="ARBA" id="ARBA00047332"/>
    </source>
</evidence>
<dbReference type="EC" id="2.1.1.375" evidence="21"/>
<dbReference type="InterPro" id="IPR039736">
    <property type="entry name" value="L_poly_C"/>
</dbReference>
<accession>A0A8E7DAA3</accession>
<keyword evidence="12" id="KW-0378">Hydrolase</keyword>
<evidence type="ECO:0000256" key="4">
    <source>
        <dbReference type="ARBA" id="ARBA00012582"/>
    </source>
</evidence>
<keyword evidence="18" id="KW-0511">Multifunctional enzyme</keyword>
<keyword evidence="30" id="KW-1185">Reference proteome</keyword>
<dbReference type="PROSITE" id="PS50526">
    <property type="entry name" value="RDRP_SSRNA_NEG_NONSEG"/>
    <property type="match status" value="1"/>
</dbReference>
<dbReference type="GO" id="GO:0044423">
    <property type="term" value="C:virion component"/>
    <property type="evidence" value="ECO:0007669"/>
    <property type="project" value="UniProtKB-KW"/>
</dbReference>
<dbReference type="EC" id="2.7.7.88" evidence="4"/>
<comment type="catalytic activity">
    <reaction evidence="19">
        <text>a 5'-end triphospho-adenylyl-adenylyl-cytidylyl-adenosine in mRNA + GDP + H(+) = a 5'-end (5'-triphosphoguanosine)-adenylyl-adenylyl-cytidylyl-adenosine in mRNA + diphosphate</text>
        <dbReference type="Rhea" id="RHEA:65436"/>
        <dbReference type="Rhea" id="RHEA-COMP:16797"/>
        <dbReference type="Rhea" id="RHEA-COMP:16799"/>
        <dbReference type="ChEBI" id="CHEBI:15378"/>
        <dbReference type="ChEBI" id="CHEBI:33019"/>
        <dbReference type="ChEBI" id="CHEBI:58189"/>
        <dbReference type="ChEBI" id="CHEBI:156484"/>
        <dbReference type="ChEBI" id="CHEBI:156503"/>
        <dbReference type="EC" id="2.7.7.88"/>
    </reaction>
</comment>
<evidence type="ECO:0000256" key="5">
    <source>
        <dbReference type="ARBA" id="ARBA00022484"/>
    </source>
</evidence>
<evidence type="ECO:0000256" key="2">
    <source>
        <dbReference type="ARBA" id="ARBA00004328"/>
    </source>
</evidence>
<evidence type="ECO:0000313" key="30">
    <source>
        <dbReference type="Proteomes" id="UP001162075"/>
    </source>
</evidence>
<comment type="catalytic activity">
    <reaction evidence="20">
        <text>a 5'-end (5'-triphosphoguanosine)-(2'-O-methyladenylyl)-adenylyl-cytidylyl-adenosine in mRNA + S-adenosyl-L-methionine = a 5'-end (N(7)-methyl 5'-triphosphoguanosine)-(2'-O-methyladenylyl)-adenylyl-cytidylyl-adenosine in mRNA + S-adenosyl-L-homocysteine</text>
        <dbReference type="Rhea" id="RHEA:65440"/>
        <dbReference type="Rhea" id="RHEA-COMP:16798"/>
        <dbReference type="Rhea" id="RHEA-COMP:16801"/>
        <dbReference type="ChEBI" id="CHEBI:57856"/>
        <dbReference type="ChEBI" id="CHEBI:59789"/>
        <dbReference type="ChEBI" id="CHEBI:156482"/>
        <dbReference type="ChEBI" id="CHEBI:156483"/>
    </reaction>
</comment>
<keyword evidence="16" id="KW-0506">mRNA capping</keyword>
<evidence type="ECO:0000256" key="25">
    <source>
        <dbReference type="ARBA" id="ARBA00047370"/>
    </source>
</evidence>
<name>A0A8E7DAA3_9RHAB</name>
<evidence type="ECO:0000256" key="8">
    <source>
        <dbReference type="ARBA" id="ARBA00022679"/>
    </source>
</evidence>
<reference evidence="29 30" key="1">
    <citation type="journal article" date="2021" name="Mol. Plant Pathol.">
        <title>A novel Actinidia cytorhabdovirus characterized using genomic and viral protein interaction features.</title>
        <authorList>
            <person name="Wang Y."/>
            <person name="Wang G."/>
            <person name="Bai J."/>
            <person name="Zhang Y."/>
            <person name="Wang Y."/>
            <person name="Wen S."/>
            <person name="Li L."/>
            <person name="Yang Z."/>
            <person name="Hong N."/>
        </authorList>
    </citation>
    <scope>NUCLEOTIDE SEQUENCE [LARGE SCALE GENOMIC DNA]</scope>
    <source>
        <strain evidence="29">JS27</strain>
    </source>
</reference>
<keyword evidence="7" id="KW-0507">mRNA processing</keyword>
<keyword evidence="17" id="KW-1035">Host cytoplasm</keyword>
<keyword evidence="5 29" id="KW-0696">RNA-directed RNA polymerase</keyword>
<evidence type="ECO:0000256" key="18">
    <source>
        <dbReference type="ARBA" id="ARBA00023268"/>
    </source>
</evidence>
<dbReference type="EC" id="2.7.7.48" evidence="3"/>
<dbReference type="GO" id="GO:0004482">
    <property type="term" value="F:mRNA 5'-cap (guanine-N7-)-methyltransferase activity"/>
    <property type="evidence" value="ECO:0007669"/>
    <property type="project" value="InterPro"/>
</dbReference>
<dbReference type="InterPro" id="IPR014023">
    <property type="entry name" value="Mononeg_RNA_pol_cat"/>
</dbReference>
<evidence type="ECO:0000256" key="13">
    <source>
        <dbReference type="ARBA" id="ARBA00022840"/>
    </source>
</evidence>
<keyword evidence="9" id="KW-0949">S-adenosyl-L-methionine</keyword>
<dbReference type="GO" id="GO:0030430">
    <property type="term" value="C:host cell cytoplasm"/>
    <property type="evidence" value="ECO:0007669"/>
    <property type="project" value="UniProtKB-SubCell"/>
</dbReference>
<dbReference type="InterPro" id="IPR026890">
    <property type="entry name" value="Mononeg_mRNAcap"/>
</dbReference>
<keyword evidence="6" id="KW-0489">Methyltransferase</keyword>
<protein>
    <recommendedName>
        <fullName evidence="23">Replicase</fullName>
        <ecNumber evidence="21">2.1.1.375</ecNumber>
        <ecNumber evidence="3">2.7.7.48</ecNumber>
        <ecNumber evidence="4">2.7.7.88</ecNumber>
    </recommendedName>
    <alternativeName>
        <fullName evidence="22">Transcriptase</fullName>
    </alternativeName>
</protein>
<evidence type="ECO:0000256" key="15">
    <source>
        <dbReference type="ARBA" id="ARBA00022953"/>
    </source>
</evidence>
<evidence type="ECO:0000256" key="11">
    <source>
        <dbReference type="ARBA" id="ARBA00022741"/>
    </source>
</evidence>
<evidence type="ECO:0000256" key="12">
    <source>
        <dbReference type="ARBA" id="ARBA00022801"/>
    </source>
</evidence>
<keyword evidence="8" id="KW-0808">Transferase</keyword>
<organism evidence="29 30">
    <name type="scientific">Actinidia virus D</name>
    <dbReference type="NCBI Taxonomy" id="3069721"/>
    <lineage>
        <taxon>Viruses</taxon>
        <taxon>Riboviria</taxon>
        <taxon>Orthornavirae</taxon>
        <taxon>Negarnaviricota</taxon>
        <taxon>Haploviricotina</taxon>
        <taxon>Monjiviricetes</taxon>
        <taxon>Mononegavirales</taxon>
        <taxon>Rhabdoviridae</taxon>
        <taxon>Betarhabdovirinae</taxon>
        <taxon>Alphacytorhabdovirus</taxon>
        <taxon>Alphacytorhabdovirus actinidiae</taxon>
        <taxon>Cytorhabdovirus actinidiae</taxon>
    </lineage>
</organism>
<evidence type="ECO:0000256" key="23">
    <source>
        <dbReference type="ARBA" id="ARBA00031012"/>
    </source>
</evidence>
<evidence type="ECO:0000256" key="10">
    <source>
        <dbReference type="ARBA" id="ARBA00022695"/>
    </source>
</evidence>
<evidence type="ECO:0000256" key="1">
    <source>
        <dbReference type="ARBA" id="ARBA00004192"/>
    </source>
</evidence>
<dbReference type="Pfam" id="PF00946">
    <property type="entry name" value="Mononeg_RNA_pol"/>
    <property type="match status" value="1"/>
</dbReference>
<evidence type="ECO:0000256" key="19">
    <source>
        <dbReference type="ARBA" id="ARBA00024494"/>
    </source>
</evidence>
<sequence>MAFSWTLGTEDWAEEPDGMDEWTQPKYDSLPDFHLRNPLKDIHGEILSFENRTSGLPKRKRVCLENLERYASVGSAGDHITLFLNIQKLTRFDDDLSDMRDISELCIERLKLDEAYNTLLFTNMRLQDFENVLTEVDEDALITMRNCQQIILIMNALSSRRPVPIKFEGLTERGVTSLHTSTGGVLLISGSYIGIIDNPTASETEKSKHQSMTVYDGDWMRCASDIATQRCILKISCQLGNKFNSYHYPDENFLNLIFAWGDKVLRQFGNNGFKLIKAYEALCAGFIMTLSDDIVADRTKFYRNTRHDLITEDPSYMPYLVELNEILEKATSIHWLSQVYGLHRVWGHPLVDSLKGMEKVIVIGRKDIVLSNRLPNRINDHFKQMFVSGFRAKHKSYPPMTISEGQETMKLKLETNDPSLMDDLNNHPELWEEITLNQCFQLPETFNLSMVVADKSVSPTRKELVKNIRKRKTVMNAELRRGVLRWLNETSIDPREFLMQVDRGEFPDDHKIIGLTPKERELNPTPRMFSLMSHLMRVYVVITEAMLSEHVLPLFPQITMTDSLLELSKKIYSNVRGLQSNTVRKTKVAKRTICYSLDFEKWNGHMRLSSTGPLFESLGRIFGLPNLFKQTYKIFEESYYYLADGSYVPTFKKNGELIVEEPNSFTGHKGGMEGLRQKGWTLFTVVGLDLILSRHNCTYQIMGMGDNQVLIVTFYTNQVDDAGIISPKGIQHLKKNMDDLTSDLIDTFGDLGLPLKPLETWTSESLFLYGKYPFFKGVPLTMDLKRIMRSFPFSNDDIMTTENILNTIAGNATSAAQNAPFIGVSYIMGMYMLSMAVVDLHHYHPLLGKGLTSALCQELSKKDPCWIMKGNGEGPTTYSIKGKHMRPLHVYLLMMTIPKTLGGYVTYHLPTMLMRGFPDPVTRDLYCMRTLMSNIFLQGSELLERLNNWACPIWMPKKNLRLLLEDILSLNLLKPVTPIAEVRQSVTNFLAKSGKVTNTEFKDLMSVKNGEIEDLLAGFLCKGEKLHIRLLHDIYESSIIGYIDSIVSKVTKTSTIQRLSMSQSRKDVSLSLASTEINYYLYFYWRSDCRGETWESQCETSVARQFRYSGWNKIIKGVTVPFPLSFMGRTNCFTRGRQLCKCNEGFVSTHFSDSVLSPEMWEHELGNGEPYMGSITKEKVTVQSGSKIYTSEPLVRRPVQLLRTINWFVPEDSNCAKTITACLNAVTNVNPDQFKGVAEGTSGAEEHRYRDTSLTHGTLTMSNFLYSSRFHISTDNLYKYSRGGKNCDLHFQALLCAITEISNVYVAVMNQTGDKIERAQHWREECPECIRELDETFEDLPDDVSSALIPSRRTNKYLYVDQARISYIEDYRPYKRLIKDYINPEVFMKLTNTHKYYLLLDSLGDYIAEMIFKSEESADRHRISLHSGTMLNRLIYTKLDASDLFLNVAHKIRMLAEFRILQSKEAGTLVSPEKLSNIIEKTLLNADSGSFLGLALFFSWSSLMKLGTYSWYIPPDTIPVTIESACVSIRHSLLSFLRSNTVTISRPTSLIIEELKDSGNSYKLIMVNKLDRIENRCEDCLTSLKGFPHFKLASKAINIVCGKGHNVLERYQLSVPVIRCTVDRLRKECGEINKQPSDYPGVMSRIHPMKFHSIVEIMNSSRLRRKFRNADESYMCELQKKSQILGEKCFHISVNDISKIITKPTSAKYKYLDLLTYILRDKNQSRRPIFVTGDGIGHTSEIIHRLTQRRVIVSTLLDSESAIPQTMPNLFCDYNTNGAIDKVTMIHNTNNILSPNWTEDWKSVVEDVPEIWSDIELLGPGRYMDRQSNVRKLLELSEWTRAVIKDYIYNRRELEMRIGLIIKYTSQYKLMTSSLRQKGHPECWWIIHNSSGTLYNDNQRIYILYEDRVMRDIWHSYEVKMTVEPNSFDATVDEANRTLVSKTEYVKMLNMAKNWCSLDYCGCLIPQDGKDFTSILGKLQSGRRPQSARDVGDKGQLKLYNSNWEDLRIRLLTIACAMLAHGQDRINFLHESPRWNLAFDTKQGRTTWYPYLKREQHKIGDGVNNDFVAVLAIHMKRLKMSFRRYVETIEFAYVRKRRDTLSFPVAKNMIIRIKN</sequence>
<evidence type="ECO:0000256" key="21">
    <source>
        <dbReference type="ARBA" id="ARBA00026099"/>
    </source>
</evidence>
<feature type="domain" description="Mononegavirus-type SAM-dependent 2'-O-MTase" evidence="28">
    <location>
        <begin position="1699"/>
        <end position="1886"/>
    </location>
</feature>
<comment type="catalytic activity">
    <reaction evidence="25">
        <text>a 5'-end (5'-triphosphoguanosine)-adenylyl-adenylyl-cytidylyl-adenosine in mRNA + 2 S-adenosyl-L-methionine = a 5'-end (N(7)-methyl 5'-triphosphoguanosine)-(2'-O-methyladenylyl)-adenylyl-cytidylyl-adenosine in mRNA + 2 S-adenosyl-L-homocysteine + H(+)</text>
        <dbReference type="Rhea" id="RHEA:65376"/>
        <dbReference type="Rhea" id="RHEA-COMP:16797"/>
        <dbReference type="Rhea" id="RHEA-COMP:16798"/>
        <dbReference type="ChEBI" id="CHEBI:15378"/>
        <dbReference type="ChEBI" id="CHEBI:57856"/>
        <dbReference type="ChEBI" id="CHEBI:59789"/>
        <dbReference type="ChEBI" id="CHEBI:156483"/>
        <dbReference type="ChEBI" id="CHEBI:156484"/>
        <dbReference type="EC" id="2.1.1.375"/>
    </reaction>
</comment>
<evidence type="ECO:0000259" key="27">
    <source>
        <dbReference type="PROSITE" id="PS50526"/>
    </source>
</evidence>
<evidence type="ECO:0000256" key="17">
    <source>
        <dbReference type="ARBA" id="ARBA00023200"/>
    </source>
</evidence>
<dbReference type="Proteomes" id="UP001162075">
    <property type="component" value="Segment"/>
</dbReference>
<evidence type="ECO:0000256" key="9">
    <source>
        <dbReference type="ARBA" id="ARBA00022691"/>
    </source>
</evidence>
<dbReference type="NCBIfam" id="TIGR04198">
    <property type="entry name" value="paramyx_RNAcap"/>
    <property type="match status" value="1"/>
</dbReference>
<comment type="subcellular location">
    <subcellularLocation>
        <location evidence="1">Host cytoplasm</location>
    </subcellularLocation>
    <subcellularLocation>
        <location evidence="2">Virion</location>
    </subcellularLocation>
</comment>
<keyword evidence="14" id="KW-0946">Virion</keyword>
<dbReference type="EMBL" id="MW550041">
    <property type="protein sequence ID" value="QVU21449.1"/>
    <property type="molecule type" value="Viral_cRNA"/>
</dbReference>
<dbReference type="GO" id="GO:0005524">
    <property type="term" value="F:ATP binding"/>
    <property type="evidence" value="ECO:0007669"/>
    <property type="project" value="UniProtKB-KW"/>
</dbReference>
<keyword evidence="10" id="KW-0548">Nucleotidyltransferase</keyword>
<evidence type="ECO:0000256" key="3">
    <source>
        <dbReference type="ARBA" id="ARBA00012494"/>
    </source>
</evidence>
<evidence type="ECO:0000256" key="6">
    <source>
        <dbReference type="ARBA" id="ARBA00022603"/>
    </source>
</evidence>
<feature type="domain" description="RdRp catalytic" evidence="27">
    <location>
        <begin position="591"/>
        <end position="777"/>
    </location>
</feature>
<evidence type="ECO:0000313" key="29">
    <source>
        <dbReference type="EMBL" id="QVU21449.1"/>
    </source>
</evidence>
<evidence type="ECO:0000256" key="22">
    <source>
        <dbReference type="ARBA" id="ARBA00030436"/>
    </source>
</evidence>
<dbReference type="PROSITE" id="PS51590">
    <property type="entry name" value="SAM_MT_MNV_L"/>
    <property type="match status" value="1"/>
</dbReference>
<evidence type="ECO:0000256" key="7">
    <source>
        <dbReference type="ARBA" id="ARBA00022664"/>
    </source>
</evidence>
<dbReference type="GO" id="GO:0016787">
    <property type="term" value="F:hydrolase activity"/>
    <property type="evidence" value="ECO:0007669"/>
    <property type="project" value="UniProtKB-KW"/>
</dbReference>
<evidence type="ECO:0000259" key="28">
    <source>
        <dbReference type="PROSITE" id="PS51590"/>
    </source>
</evidence>
<dbReference type="InterPro" id="IPR025786">
    <property type="entry name" value="Mononega_L_MeTrfase"/>
</dbReference>
<dbReference type="Pfam" id="PF14318">
    <property type="entry name" value="Mononeg_mRNAcap"/>
    <property type="match status" value="1"/>
</dbReference>